<gene>
    <name evidence="1" type="ORF">C440_05662</name>
</gene>
<reference evidence="1 2" key="1">
    <citation type="journal article" date="2014" name="PLoS Genet.">
        <title>Phylogenetically driven sequencing of extremely halophilic archaea reveals strategies for static and dynamic osmo-response.</title>
        <authorList>
            <person name="Becker E.A."/>
            <person name="Seitzer P.M."/>
            <person name="Tritt A."/>
            <person name="Larsen D."/>
            <person name="Krusor M."/>
            <person name="Yao A.I."/>
            <person name="Wu D."/>
            <person name="Madern D."/>
            <person name="Eisen J.A."/>
            <person name="Darling A.E."/>
            <person name="Facciotti M.T."/>
        </authorList>
    </citation>
    <scope>NUCLEOTIDE SEQUENCE [LARGE SCALE GENOMIC DNA]</scope>
    <source>
        <strain evidence="1 2">ATCC BAA-1512</strain>
    </source>
</reference>
<dbReference type="PATRIC" id="fig|662479.7.peg.1152"/>
<evidence type="ECO:0000313" key="1">
    <source>
        <dbReference type="EMBL" id="ELZ96052.1"/>
    </source>
</evidence>
<comment type="caution">
    <text evidence="1">The sequence shown here is derived from an EMBL/GenBank/DDBJ whole genome shotgun (WGS) entry which is preliminary data.</text>
</comment>
<name>M0IJ56_9EURY</name>
<dbReference type="RefSeq" id="WP_008319097.1">
    <property type="nucleotide sequence ID" value="NZ_AOLN01000009.1"/>
</dbReference>
<evidence type="ECO:0000313" key="2">
    <source>
        <dbReference type="Proteomes" id="UP000011550"/>
    </source>
</evidence>
<proteinExistence type="predicted"/>
<dbReference type="EMBL" id="AOLN01000009">
    <property type="protein sequence ID" value="ELZ96052.1"/>
    <property type="molecule type" value="Genomic_DNA"/>
</dbReference>
<accession>M0IJ56</accession>
<keyword evidence="2" id="KW-1185">Reference proteome</keyword>
<dbReference type="OrthoDB" id="346257at2157"/>
<sequence>MPVTTLKSAQKFEDKGHAEVEFVGFRYTGDASMKADLDIRERAGYNGPAKFQQGQVYLALLPTYLDPNHVENANMGVHALEARNDFEVIYDAKRLAEALLERNYLPPEVFYEGFDRYKRKKLFEKLSLDDHGRVFGKDDEEPYRDGLRAIAGIERDEAAEVSQQRTDEYIQRFSRSQAADIVRTLQAPATDPPFEPSDHTIDELEAKLETDDDEKWDDETLEVLYVAEQNGDDRAGARNAIEDVLGDSVETDSVIDLETAGLTDMAEFLTRFEPDVVETTVAEVTGEE</sequence>
<protein>
    <submittedName>
        <fullName evidence="1">Uncharacterized protein</fullName>
    </submittedName>
</protein>
<dbReference type="AlphaFoldDB" id="M0IJ56"/>
<dbReference type="Proteomes" id="UP000011550">
    <property type="component" value="Unassembled WGS sequence"/>
</dbReference>
<organism evidence="1 2">
    <name type="scientific">Haloferax mucosum ATCC BAA-1512</name>
    <dbReference type="NCBI Taxonomy" id="662479"/>
    <lineage>
        <taxon>Archaea</taxon>
        <taxon>Methanobacteriati</taxon>
        <taxon>Methanobacteriota</taxon>
        <taxon>Stenosarchaea group</taxon>
        <taxon>Halobacteria</taxon>
        <taxon>Halobacteriales</taxon>
        <taxon>Haloferacaceae</taxon>
        <taxon>Haloferax</taxon>
    </lineage>
</organism>
<dbReference type="STRING" id="662479.C440_05662"/>